<gene>
    <name evidence="1" type="ORF">BDP27DRAFT_1148948</name>
</gene>
<evidence type="ECO:0000313" key="2">
    <source>
        <dbReference type="Proteomes" id="UP000772434"/>
    </source>
</evidence>
<dbReference type="EMBL" id="JADNRY010000049">
    <property type="protein sequence ID" value="KAF9069565.1"/>
    <property type="molecule type" value="Genomic_DNA"/>
</dbReference>
<feature type="non-terminal residue" evidence="1">
    <location>
        <position position="109"/>
    </location>
</feature>
<protein>
    <submittedName>
        <fullName evidence="1">Uncharacterized protein</fullName>
    </submittedName>
</protein>
<keyword evidence="2" id="KW-1185">Reference proteome</keyword>
<name>A0A9P5PWX8_9AGAR</name>
<dbReference type="OrthoDB" id="3064439at2759"/>
<feature type="non-terminal residue" evidence="1">
    <location>
        <position position="1"/>
    </location>
</feature>
<accession>A0A9P5PWX8</accession>
<evidence type="ECO:0000313" key="1">
    <source>
        <dbReference type="EMBL" id="KAF9069565.1"/>
    </source>
</evidence>
<dbReference type="Proteomes" id="UP000772434">
    <property type="component" value="Unassembled WGS sequence"/>
</dbReference>
<sequence>LAKNIGIAGFGSGITRMQFANTFALLALCPLPSCNTMAKIVLANKHMGAFKGLQRLGLRVDAQSPEMHVQAAFRCVYDALDHMLPTSYQAKICFNAIFVEHLLCKVSHW</sequence>
<reference evidence="1" key="1">
    <citation type="submission" date="2020-11" db="EMBL/GenBank/DDBJ databases">
        <authorList>
            <consortium name="DOE Joint Genome Institute"/>
            <person name="Ahrendt S."/>
            <person name="Riley R."/>
            <person name="Andreopoulos W."/>
            <person name="Labutti K."/>
            <person name="Pangilinan J."/>
            <person name="Ruiz-Duenas F.J."/>
            <person name="Barrasa J.M."/>
            <person name="Sanchez-Garcia M."/>
            <person name="Camarero S."/>
            <person name="Miyauchi S."/>
            <person name="Serrano A."/>
            <person name="Linde D."/>
            <person name="Babiker R."/>
            <person name="Drula E."/>
            <person name="Ayuso-Fernandez I."/>
            <person name="Pacheco R."/>
            <person name="Padilla G."/>
            <person name="Ferreira P."/>
            <person name="Barriuso J."/>
            <person name="Kellner H."/>
            <person name="Castanera R."/>
            <person name="Alfaro M."/>
            <person name="Ramirez L."/>
            <person name="Pisabarro A.G."/>
            <person name="Kuo A."/>
            <person name="Tritt A."/>
            <person name="Lipzen A."/>
            <person name="He G."/>
            <person name="Yan M."/>
            <person name="Ng V."/>
            <person name="Cullen D."/>
            <person name="Martin F."/>
            <person name="Rosso M.-N."/>
            <person name="Henrissat B."/>
            <person name="Hibbett D."/>
            <person name="Martinez A.T."/>
            <person name="Grigoriev I.V."/>
        </authorList>
    </citation>
    <scope>NUCLEOTIDE SEQUENCE</scope>
    <source>
        <strain evidence="1">AH 40177</strain>
    </source>
</reference>
<comment type="caution">
    <text evidence="1">The sequence shown here is derived from an EMBL/GenBank/DDBJ whole genome shotgun (WGS) entry which is preliminary data.</text>
</comment>
<dbReference type="AlphaFoldDB" id="A0A9P5PWX8"/>
<organism evidence="1 2">
    <name type="scientific">Rhodocollybia butyracea</name>
    <dbReference type="NCBI Taxonomy" id="206335"/>
    <lineage>
        <taxon>Eukaryota</taxon>
        <taxon>Fungi</taxon>
        <taxon>Dikarya</taxon>
        <taxon>Basidiomycota</taxon>
        <taxon>Agaricomycotina</taxon>
        <taxon>Agaricomycetes</taxon>
        <taxon>Agaricomycetidae</taxon>
        <taxon>Agaricales</taxon>
        <taxon>Marasmiineae</taxon>
        <taxon>Omphalotaceae</taxon>
        <taxon>Rhodocollybia</taxon>
    </lineage>
</organism>
<proteinExistence type="predicted"/>